<evidence type="ECO:0000313" key="1">
    <source>
        <dbReference type="EMBL" id="CAB4003702.1"/>
    </source>
</evidence>
<protein>
    <submittedName>
        <fullName evidence="1">Uncharacterized protein</fullName>
    </submittedName>
</protein>
<dbReference type="EMBL" id="CACRXK020004701">
    <property type="protein sequence ID" value="CAB4003702.1"/>
    <property type="molecule type" value="Genomic_DNA"/>
</dbReference>
<reference evidence="1" key="1">
    <citation type="submission" date="2020-04" db="EMBL/GenBank/DDBJ databases">
        <authorList>
            <person name="Alioto T."/>
            <person name="Alioto T."/>
            <person name="Gomez Garrido J."/>
        </authorList>
    </citation>
    <scope>NUCLEOTIDE SEQUENCE</scope>
    <source>
        <strain evidence="1">A484AB</strain>
    </source>
</reference>
<proteinExistence type="predicted"/>
<keyword evidence="2" id="KW-1185">Reference proteome</keyword>
<accession>A0A7D9EAB4</accession>
<dbReference type="OrthoDB" id="6008638at2759"/>
<dbReference type="AlphaFoldDB" id="A0A7D9EAB4"/>
<gene>
    <name evidence="1" type="ORF">PACLA_8A034989</name>
</gene>
<evidence type="ECO:0000313" key="2">
    <source>
        <dbReference type="Proteomes" id="UP001152795"/>
    </source>
</evidence>
<organism evidence="1 2">
    <name type="scientific">Paramuricea clavata</name>
    <name type="common">Red gorgonian</name>
    <name type="synonym">Violescent sea-whip</name>
    <dbReference type="NCBI Taxonomy" id="317549"/>
    <lineage>
        <taxon>Eukaryota</taxon>
        <taxon>Metazoa</taxon>
        <taxon>Cnidaria</taxon>
        <taxon>Anthozoa</taxon>
        <taxon>Octocorallia</taxon>
        <taxon>Malacalcyonacea</taxon>
        <taxon>Plexauridae</taxon>
        <taxon>Paramuricea</taxon>
    </lineage>
</organism>
<dbReference type="Proteomes" id="UP001152795">
    <property type="component" value="Unassembled WGS sequence"/>
</dbReference>
<comment type="caution">
    <text evidence="1">The sequence shown here is derived from an EMBL/GenBank/DDBJ whole genome shotgun (WGS) entry which is preliminary data.</text>
</comment>
<sequence>MTPVQLWVSGLNNLDEATGTLSNSAESNIDAYGIDYEGPLPSQRFNGETWNENSVEVPEIACPVNDTQVHQLRTMVNPLGASSSYGIDIY</sequence>
<name>A0A7D9EAB4_PARCT</name>